<dbReference type="OrthoDB" id="5979581at2759"/>
<sequence length="438" mass="50525">MSEDSEDFGCTFLTYKTKVDNYYVDRLIGEGGYGQIYDVYIDNSLLDPSALDALINIRETQPVFSANQNINPNHSGSLIAPKTTPINVYNTHNRASLSTHHNSIGNNSLSHNSSNLTNSVRQTRHFAMKIEYLNNPKSGLKLETAILKDIQTCDYFPKYVKSGTTNKYRYLIMELLGPSLSTLRKATDTKCFSRYSYLHLGLHMIRCIEELHKLGYLHRDIKPGNFLVRPNRQKPLVLIDFGLSRSYVKKGTGAHKQPRSEPGYTGTVRYASLHAHDEEELSRRDDLISWFYSMIEMATGQTPWPGSDNKTLVRRMKSSFTKEQLCKTFPPQFKTIYDLIFNLGYEDEPKYSQITNLIMQAIKTCSFPSHQYEWETFSKDRMKLLSPIPLDMGETSDVEERRRAEAALVEERRQRERQRRMQEDEEDREDGCSPCIIC</sequence>
<dbReference type="GO" id="GO:0004674">
    <property type="term" value="F:protein serine/threonine kinase activity"/>
    <property type="evidence" value="ECO:0007669"/>
    <property type="project" value="UniProtKB-EC"/>
</dbReference>
<keyword evidence="4" id="KW-0808">Transferase</keyword>
<dbReference type="RefSeq" id="XP_068363222.1">
    <property type="nucleotide sequence ID" value="XM_068501608.1"/>
</dbReference>
<proteinExistence type="predicted"/>
<dbReference type="InterPro" id="IPR050235">
    <property type="entry name" value="CK1_Ser-Thr_kinase"/>
</dbReference>
<dbReference type="GeneID" id="94836312"/>
<protein>
    <recommendedName>
        <fullName evidence="1">non-specific serine/threonine protein kinase</fullName>
        <ecNumber evidence="1">2.7.11.1</ecNumber>
    </recommendedName>
</protein>
<dbReference type="SMART" id="SM00220">
    <property type="entry name" value="S_TKc"/>
    <property type="match status" value="1"/>
</dbReference>
<gene>
    <name evidence="4" type="ORF">TRFO_20823</name>
</gene>
<evidence type="ECO:0000313" key="5">
    <source>
        <dbReference type="Proteomes" id="UP000179807"/>
    </source>
</evidence>
<dbReference type="EC" id="2.7.11.1" evidence="1"/>
<dbReference type="PANTHER" id="PTHR11909">
    <property type="entry name" value="CASEIN KINASE-RELATED"/>
    <property type="match status" value="1"/>
</dbReference>
<dbReference type="InterPro" id="IPR000719">
    <property type="entry name" value="Prot_kinase_dom"/>
</dbReference>
<evidence type="ECO:0000256" key="1">
    <source>
        <dbReference type="ARBA" id="ARBA00012513"/>
    </source>
</evidence>
<evidence type="ECO:0000313" key="4">
    <source>
        <dbReference type="EMBL" id="OHT10086.1"/>
    </source>
</evidence>
<name>A0A1J4KK82_9EUKA</name>
<evidence type="ECO:0000256" key="2">
    <source>
        <dbReference type="SAM" id="MobiDB-lite"/>
    </source>
</evidence>
<feature type="region of interest" description="Disordered" evidence="2">
    <location>
        <begin position="408"/>
        <end position="438"/>
    </location>
</feature>
<keyword evidence="5" id="KW-1185">Reference proteome</keyword>
<comment type="caution">
    <text evidence="4">The sequence shown here is derived from an EMBL/GenBank/DDBJ whole genome shotgun (WGS) entry which is preliminary data.</text>
</comment>
<dbReference type="Gene3D" id="1.10.510.10">
    <property type="entry name" value="Transferase(Phosphotransferase) domain 1"/>
    <property type="match status" value="1"/>
</dbReference>
<dbReference type="EMBL" id="MLAK01000622">
    <property type="protein sequence ID" value="OHT10086.1"/>
    <property type="molecule type" value="Genomic_DNA"/>
</dbReference>
<evidence type="ECO:0000259" key="3">
    <source>
        <dbReference type="PROSITE" id="PS50011"/>
    </source>
</evidence>
<dbReference type="PROSITE" id="PS50011">
    <property type="entry name" value="PROTEIN_KINASE_DOM"/>
    <property type="match status" value="1"/>
</dbReference>
<dbReference type="InterPro" id="IPR008271">
    <property type="entry name" value="Ser/Thr_kinase_AS"/>
</dbReference>
<dbReference type="Pfam" id="PF00069">
    <property type="entry name" value="Pkinase"/>
    <property type="match status" value="1"/>
</dbReference>
<keyword evidence="4" id="KW-0418">Kinase</keyword>
<dbReference type="GO" id="GO:0005524">
    <property type="term" value="F:ATP binding"/>
    <property type="evidence" value="ECO:0007669"/>
    <property type="project" value="InterPro"/>
</dbReference>
<dbReference type="Proteomes" id="UP000179807">
    <property type="component" value="Unassembled WGS sequence"/>
</dbReference>
<reference evidence="4" key="1">
    <citation type="submission" date="2016-10" db="EMBL/GenBank/DDBJ databases">
        <authorList>
            <person name="Benchimol M."/>
            <person name="Almeida L.G."/>
            <person name="Vasconcelos A.T."/>
            <person name="Perreira-Neves A."/>
            <person name="Rosa I.A."/>
            <person name="Tasca T."/>
            <person name="Bogo M.R."/>
            <person name="de Souza W."/>
        </authorList>
    </citation>
    <scope>NUCLEOTIDE SEQUENCE [LARGE SCALE GENOMIC DNA]</scope>
    <source>
        <strain evidence="4">K</strain>
    </source>
</reference>
<dbReference type="SUPFAM" id="SSF56112">
    <property type="entry name" value="Protein kinase-like (PK-like)"/>
    <property type="match status" value="1"/>
</dbReference>
<dbReference type="PROSITE" id="PS00108">
    <property type="entry name" value="PROTEIN_KINASE_ST"/>
    <property type="match status" value="1"/>
</dbReference>
<feature type="compositionally biased region" description="Basic and acidic residues" evidence="2">
    <location>
        <begin position="408"/>
        <end position="422"/>
    </location>
</feature>
<dbReference type="AlphaFoldDB" id="A0A1J4KK82"/>
<accession>A0A1J4KK82</accession>
<organism evidence="4 5">
    <name type="scientific">Tritrichomonas foetus</name>
    <dbReference type="NCBI Taxonomy" id="1144522"/>
    <lineage>
        <taxon>Eukaryota</taxon>
        <taxon>Metamonada</taxon>
        <taxon>Parabasalia</taxon>
        <taxon>Tritrichomonadida</taxon>
        <taxon>Tritrichomonadidae</taxon>
        <taxon>Tritrichomonas</taxon>
    </lineage>
</organism>
<dbReference type="InterPro" id="IPR011009">
    <property type="entry name" value="Kinase-like_dom_sf"/>
</dbReference>
<dbReference type="VEuPathDB" id="TrichDB:TRFO_20823"/>
<feature type="domain" description="Protein kinase" evidence="3">
    <location>
        <begin position="22"/>
        <end position="362"/>
    </location>
</feature>